<evidence type="ECO:0000313" key="1">
    <source>
        <dbReference type="EMBL" id="CAJ1930150.1"/>
    </source>
</evidence>
<proteinExistence type="predicted"/>
<accession>A0AAD2CIN4</accession>
<keyword evidence="2" id="KW-1185">Reference proteome</keyword>
<dbReference type="InterPro" id="IPR029063">
    <property type="entry name" value="SAM-dependent_MTases_sf"/>
</dbReference>
<name>A0AAD2CIN4_9STRA</name>
<dbReference type="AlphaFoldDB" id="A0AAD2CIN4"/>
<comment type="caution">
    <text evidence="1">The sequence shown here is derived from an EMBL/GenBank/DDBJ whole genome shotgun (WGS) entry which is preliminary data.</text>
</comment>
<dbReference type="Proteomes" id="UP001295423">
    <property type="component" value="Unassembled WGS sequence"/>
</dbReference>
<dbReference type="EMBL" id="CAKOGP040000111">
    <property type="protein sequence ID" value="CAJ1930150.1"/>
    <property type="molecule type" value="Genomic_DNA"/>
</dbReference>
<evidence type="ECO:0008006" key="3">
    <source>
        <dbReference type="Google" id="ProtNLM"/>
    </source>
</evidence>
<protein>
    <recommendedName>
        <fullName evidence="3">Methyltransferase FkbM domain-containing protein</fullName>
    </recommendedName>
</protein>
<dbReference type="SUPFAM" id="SSF53335">
    <property type="entry name" value="S-adenosyl-L-methionine-dependent methyltransferases"/>
    <property type="match status" value="1"/>
</dbReference>
<dbReference type="Gene3D" id="3.40.50.150">
    <property type="entry name" value="Vaccinia Virus protein VP39"/>
    <property type="match status" value="1"/>
</dbReference>
<reference evidence="1" key="1">
    <citation type="submission" date="2023-08" db="EMBL/GenBank/DDBJ databases">
        <authorList>
            <person name="Audoor S."/>
            <person name="Bilcke G."/>
        </authorList>
    </citation>
    <scope>NUCLEOTIDE SEQUENCE</scope>
</reference>
<evidence type="ECO:0000313" key="2">
    <source>
        <dbReference type="Proteomes" id="UP001295423"/>
    </source>
</evidence>
<gene>
    <name evidence="1" type="ORF">CYCCA115_LOCUS1852</name>
</gene>
<organism evidence="1 2">
    <name type="scientific">Cylindrotheca closterium</name>
    <dbReference type="NCBI Taxonomy" id="2856"/>
    <lineage>
        <taxon>Eukaryota</taxon>
        <taxon>Sar</taxon>
        <taxon>Stramenopiles</taxon>
        <taxon>Ochrophyta</taxon>
        <taxon>Bacillariophyta</taxon>
        <taxon>Bacillariophyceae</taxon>
        <taxon>Bacillariophycidae</taxon>
        <taxon>Bacillariales</taxon>
        <taxon>Bacillariaceae</taxon>
        <taxon>Cylindrotheca</taxon>
    </lineage>
</organism>
<sequence>MEGMLDCLLKALENLPIGKGRSYEKNPNQLNIVYAHHYLAKNGKWNENIRMSDIPLLQNDKQCTVWEVGAHTSAADSQKMKKQYPHCTFHAFEPVPLFFDELVTTLAHDPLHYVAHGYGLANESGRFRIDPNLLDGQGTYLGAPAVEVVLKDEEKPPQFGVLKTFEDAKKEAGNKAPSLLHVNCEGCEWTMMPQLLQNKFFLANIPLLQINFHNYGETLGTRVVQYCNIVSELRKTHEPVHQIPFGWERWKRKDVPQEMAA</sequence>